<dbReference type="GO" id="GO:1902201">
    <property type="term" value="P:negative regulation of bacterial-type flagellum-dependent cell motility"/>
    <property type="evidence" value="ECO:0007669"/>
    <property type="project" value="TreeGrafter"/>
</dbReference>
<evidence type="ECO:0000313" key="3">
    <source>
        <dbReference type="EMBL" id="MCB8875077.1"/>
    </source>
</evidence>
<evidence type="ECO:0000259" key="2">
    <source>
        <dbReference type="PROSITE" id="PS50887"/>
    </source>
</evidence>
<sequence length="302" mass="33654">MNDQSLKQFVALVEETPVLGAVYDGTDHLRYANAAFRSTFAVAADEMPFWDEIMRRNLRSGVGTVIKSADFESWLISTKSRRGKLPYRAFEMDLQDGRWFLMTETVNADGWMLCIATDITPLKTGRRELRQARDFALRASQTDELTGISSRRAMMGALEMLNEAVTEGRVAAGCLCILDLDLFKNVNDTFGHQIGDQVLVEFARLTQTATRRRDHFGRIGGEEFMLIFPDTSLEEATRVVERVLHIVRQARPIPVAPAFSCTCSAGIAAAIPGQTTGSLYARADLALYRAKHAGRDRLELAV</sequence>
<dbReference type="InterPro" id="IPR050469">
    <property type="entry name" value="Diguanylate_Cyclase"/>
</dbReference>
<dbReference type="CDD" id="cd01949">
    <property type="entry name" value="GGDEF"/>
    <property type="match status" value="1"/>
</dbReference>
<dbReference type="NCBIfam" id="TIGR00254">
    <property type="entry name" value="GGDEF"/>
    <property type="match status" value="1"/>
</dbReference>
<organism evidence="3 4">
    <name type="scientific">Acidisoma silvae</name>
    <dbReference type="NCBI Taxonomy" id="2802396"/>
    <lineage>
        <taxon>Bacteria</taxon>
        <taxon>Pseudomonadati</taxon>
        <taxon>Pseudomonadota</taxon>
        <taxon>Alphaproteobacteria</taxon>
        <taxon>Acetobacterales</taxon>
        <taxon>Acidocellaceae</taxon>
        <taxon>Acidisoma</taxon>
    </lineage>
</organism>
<proteinExistence type="predicted"/>
<reference evidence="3" key="1">
    <citation type="journal article" date="2021" name="Microorganisms">
        <title>Acidisoma silvae sp. nov. and Acidisomacellulosilytica sp. nov., Two Acidophilic Bacteria Isolated from Decaying Wood, Hydrolyzing Cellulose and Producing Poly-3-hydroxybutyrate.</title>
        <authorList>
            <person name="Mieszkin S."/>
            <person name="Pouder E."/>
            <person name="Uroz S."/>
            <person name="Simon-Colin C."/>
            <person name="Alain K."/>
        </authorList>
    </citation>
    <scope>NUCLEOTIDE SEQUENCE</scope>
    <source>
        <strain evidence="3">HW T2.11</strain>
    </source>
</reference>
<keyword evidence="4" id="KW-1185">Reference proteome</keyword>
<dbReference type="SMART" id="SM00267">
    <property type="entry name" value="GGDEF"/>
    <property type="match status" value="1"/>
</dbReference>
<dbReference type="GO" id="GO:0043709">
    <property type="term" value="P:cell adhesion involved in single-species biofilm formation"/>
    <property type="evidence" value="ECO:0007669"/>
    <property type="project" value="TreeGrafter"/>
</dbReference>
<protein>
    <recommendedName>
        <fullName evidence="1">diguanylate cyclase</fullName>
        <ecNumber evidence="1">2.7.7.65</ecNumber>
    </recommendedName>
</protein>
<dbReference type="InterPro" id="IPR043128">
    <property type="entry name" value="Rev_trsase/Diguanyl_cyclase"/>
</dbReference>
<feature type="domain" description="GGDEF" evidence="2">
    <location>
        <begin position="171"/>
        <end position="302"/>
    </location>
</feature>
<dbReference type="Gene3D" id="3.30.450.20">
    <property type="entry name" value="PAS domain"/>
    <property type="match status" value="1"/>
</dbReference>
<reference evidence="3" key="2">
    <citation type="submission" date="2021-01" db="EMBL/GenBank/DDBJ databases">
        <authorList>
            <person name="Mieszkin S."/>
            <person name="Pouder E."/>
            <person name="Alain K."/>
        </authorList>
    </citation>
    <scope>NUCLEOTIDE SEQUENCE</scope>
    <source>
        <strain evidence="3">HW T2.11</strain>
    </source>
</reference>
<dbReference type="InterPro" id="IPR029787">
    <property type="entry name" value="Nucleotide_cyclase"/>
</dbReference>
<dbReference type="FunFam" id="3.30.70.270:FF:000001">
    <property type="entry name" value="Diguanylate cyclase domain protein"/>
    <property type="match status" value="1"/>
</dbReference>
<evidence type="ECO:0000256" key="1">
    <source>
        <dbReference type="ARBA" id="ARBA00012528"/>
    </source>
</evidence>
<dbReference type="Gene3D" id="3.30.70.270">
    <property type="match status" value="1"/>
</dbReference>
<dbReference type="PANTHER" id="PTHR45138:SF24">
    <property type="entry name" value="DIGUANYLATE CYCLASE DGCC-RELATED"/>
    <property type="match status" value="1"/>
</dbReference>
<dbReference type="EC" id="2.7.7.65" evidence="1"/>
<gene>
    <name evidence="3" type="ORF">ASILVAE211_07785</name>
</gene>
<dbReference type="AlphaFoldDB" id="A0A963YQH3"/>
<dbReference type="Pfam" id="PF00990">
    <property type="entry name" value="GGDEF"/>
    <property type="match status" value="1"/>
</dbReference>
<dbReference type="Proteomes" id="UP000708298">
    <property type="component" value="Unassembled WGS sequence"/>
</dbReference>
<accession>A0A963YQH3</accession>
<dbReference type="PROSITE" id="PS50887">
    <property type="entry name" value="GGDEF"/>
    <property type="match status" value="1"/>
</dbReference>
<name>A0A963YQH3_9PROT</name>
<dbReference type="SUPFAM" id="SSF55073">
    <property type="entry name" value="Nucleotide cyclase"/>
    <property type="match status" value="1"/>
</dbReference>
<dbReference type="RefSeq" id="WP_227320718.1">
    <property type="nucleotide sequence ID" value="NZ_JAESVB010000002.1"/>
</dbReference>
<comment type="caution">
    <text evidence="3">The sequence shown here is derived from an EMBL/GenBank/DDBJ whole genome shotgun (WGS) entry which is preliminary data.</text>
</comment>
<dbReference type="GO" id="GO:0052621">
    <property type="term" value="F:diguanylate cyclase activity"/>
    <property type="evidence" value="ECO:0007669"/>
    <property type="project" value="UniProtKB-EC"/>
</dbReference>
<evidence type="ECO:0000313" key="4">
    <source>
        <dbReference type="Proteomes" id="UP000708298"/>
    </source>
</evidence>
<dbReference type="PANTHER" id="PTHR45138">
    <property type="entry name" value="REGULATORY COMPONENTS OF SENSORY TRANSDUCTION SYSTEM"/>
    <property type="match status" value="1"/>
</dbReference>
<dbReference type="EMBL" id="JAESVB010000002">
    <property type="protein sequence ID" value="MCB8875077.1"/>
    <property type="molecule type" value="Genomic_DNA"/>
</dbReference>
<dbReference type="InterPro" id="IPR000160">
    <property type="entry name" value="GGDEF_dom"/>
</dbReference>
<dbReference type="GO" id="GO:0005886">
    <property type="term" value="C:plasma membrane"/>
    <property type="evidence" value="ECO:0007669"/>
    <property type="project" value="TreeGrafter"/>
</dbReference>